<gene>
    <name evidence="2" type="ORF">SAMN04489727_6221</name>
</gene>
<evidence type="ECO:0000313" key="2">
    <source>
        <dbReference type="EMBL" id="SED05891.1"/>
    </source>
</evidence>
<organism evidence="2 3">
    <name type="scientific">Amycolatopsis tolypomycina</name>
    <dbReference type="NCBI Taxonomy" id="208445"/>
    <lineage>
        <taxon>Bacteria</taxon>
        <taxon>Bacillati</taxon>
        <taxon>Actinomycetota</taxon>
        <taxon>Actinomycetes</taxon>
        <taxon>Pseudonocardiales</taxon>
        <taxon>Pseudonocardiaceae</taxon>
        <taxon>Amycolatopsis</taxon>
    </lineage>
</organism>
<accession>A0A1H4XLY1</accession>
<dbReference type="EMBL" id="FNSO01000004">
    <property type="protein sequence ID" value="SED05891.1"/>
    <property type="molecule type" value="Genomic_DNA"/>
</dbReference>
<dbReference type="Proteomes" id="UP000199622">
    <property type="component" value="Unassembled WGS sequence"/>
</dbReference>
<dbReference type="STRING" id="208445.SAMN04489727_6221"/>
<name>A0A1H4XLY1_9PSEU</name>
<feature type="region of interest" description="Disordered" evidence="1">
    <location>
        <begin position="60"/>
        <end position="79"/>
    </location>
</feature>
<dbReference type="Pfam" id="PF09954">
    <property type="entry name" value="DUF2188"/>
    <property type="match status" value="1"/>
</dbReference>
<evidence type="ECO:0000313" key="3">
    <source>
        <dbReference type="Proteomes" id="UP000199622"/>
    </source>
</evidence>
<reference evidence="3" key="1">
    <citation type="submission" date="2016-10" db="EMBL/GenBank/DDBJ databases">
        <authorList>
            <person name="Varghese N."/>
            <person name="Submissions S."/>
        </authorList>
    </citation>
    <scope>NUCLEOTIDE SEQUENCE [LARGE SCALE GENOMIC DNA]</scope>
    <source>
        <strain evidence="3">DSM 44544</strain>
    </source>
</reference>
<evidence type="ECO:0000256" key="1">
    <source>
        <dbReference type="SAM" id="MobiDB-lite"/>
    </source>
</evidence>
<dbReference type="AlphaFoldDB" id="A0A1H4XLY1"/>
<keyword evidence="3" id="KW-1185">Reference proteome</keyword>
<feature type="compositionally biased region" description="Basic and acidic residues" evidence="1">
    <location>
        <begin position="60"/>
        <end position="72"/>
    </location>
</feature>
<proteinExistence type="predicted"/>
<dbReference type="InterPro" id="IPR018691">
    <property type="entry name" value="DUF2188"/>
</dbReference>
<protein>
    <recommendedName>
        <fullName evidence="4">DUF2188 domain-containing protein</fullName>
    </recommendedName>
</protein>
<sequence length="79" mass="8871">MGGGVVAEGDVHTYYEDGLWKNRVEGGRRASNTSPRRVDAVLAGRQIARKRRVGHFVHTPEGEVEAERDYRPRTPRAGR</sequence>
<evidence type="ECO:0008006" key="4">
    <source>
        <dbReference type="Google" id="ProtNLM"/>
    </source>
</evidence>